<dbReference type="AlphaFoldDB" id="A0A382H2J9"/>
<accession>A0A382H2J9</accession>
<organism evidence="2">
    <name type="scientific">marine metagenome</name>
    <dbReference type="NCBI Taxonomy" id="408172"/>
    <lineage>
        <taxon>unclassified sequences</taxon>
        <taxon>metagenomes</taxon>
        <taxon>ecological metagenomes</taxon>
    </lineage>
</organism>
<feature type="compositionally biased region" description="Basic residues" evidence="1">
    <location>
        <begin position="46"/>
        <end position="55"/>
    </location>
</feature>
<protein>
    <submittedName>
        <fullName evidence="2">Uncharacterized protein</fullName>
    </submittedName>
</protein>
<dbReference type="EMBL" id="UINC01058807">
    <property type="protein sequence ID" value="SVB81490.1"/>
    <property type="molecule type" value="Genomic_DNA"/>
</dbReference>
<feature type="region of interest" description="Disordered" evidence="1">
    <location>
        <begin position="34"/>
        <end position="55"/>
    </location>
</feature>
<reference evidence="2" key="1">
    <citation type="submission" date="2018-05" db="EMBL/GenBank/DDBJ databases">
        <authorList>
            <person name="Lanie J.A."/>
            <person name="Ng W.-L."/>
            <person name="Kazmierczak K.M."/>
            <person name="Andrzejewski T.M."/>
            <person name="Davidsen T.M."/>
            <person name="Wayne K.J."/>
            <person name="Tettelin H."/>
            <person name="Glass J.I."/>
            <person name="Rusch D."/>
            <person name="Podicherti R."/>
            <person name="Tsui H.-C.T."/>
            <person name="Winkler M.E."/>
        </authorList>
    </citation>
    <scope>NUCLEOTIDE SEQUENCE</scope>
</reference>
<evidence type="ECO:0000313" key="2">
    <source>
        <dbReference type="EMBL" id="SVB81490.1"/>
    </source>
</evidence>
<gene>
    <name evidence="2" type="ORF">METZ01_LOCUS234344</name>
</gene>
<evidence type="ECO:0000256" key="1">
    <source>
        <dbReference type="SAM" id="MobiDB-lite"/>
    </source>
</evidence>
<sequence>MADKIRYGAGGVPYVEKTEDKKSDLIQEILEVNPAEEEDVATKEAPKKKKKKKED</sequence>
<name>A0A382H2J9_9ZZZZ</name>
<proteinExistence type="predicted"/>